<dbReference type="SUPFAM" id="SSF53756">
    <property type="entry name" value="UDP-Glycosyltransferase/glycogen phosphorylase"/>
    <property type="match status" value="1"/>
</dbReference>
<dbReference type="RefSeq" id="WP_173885702.1">
    <property type="nucleotide sequence ID" value="NZ_CACRUM010000066.1"/>
</dbReference>
<evidence type="ECO:0000313" key="2">
    <source>
        <dbReference type="EMBL" id="VYU28360.1"/>
    </source>
</evidence>
<dbReference type="InterPro" id="IPR055259">
    <property type="entry name" value="YkvP/CgeB_Glyco_trans-like"/>
</dbReference>
<gene>
    <name evidence="2" type="ORF">RILFYP67_01508</name>
</gene>
<evidence type="ECO:0000259" key="1">
    <source>
        <dbReference type="Pfam" id="PF13524"/>
    </source>
</evidence>
<reference evidence="2" key="1">
    <citation type="submission" date="2019-11" db="EMBL/GenBank/DDBJ databases">
        <authorList>
            <person name="Feng L."/>
        </authorList>
    </citation>
    <scope>NUCLEOTIDE SEQUENCE</scope>
    <source>
        <strain evidence="2">RintestinalisLFYP67</strain>
    </source>
</reference>
<sequence length="394" mass="45469">MSKKILVGRGFSQYNVLCQATDEICQGFINAGYQTEVIDFHLPNAYEQFQKCLHNPDNYSFYFSMQALYWDEEKTTTYQLQNIKRIGWIVDDPIYHDERLSGSTGKNATALIVRDSHANIIKHDYPHIDHVETLYHGGFICSDIIPYCKRKINVFFPGTYTPLTDAEQRIDEIDGIYHQVALAIKPRITGRNLSHSWRDELKAYFSSLQVEVSEKEFHALEYIMSPLDFYQRTFMRTYIIESLLKNNIDVSVVGSGWDKYNGPGKEHLHILSHTGIDINETVRLMGNSKIVLNNTNITDGLHERILSAMLAQSVCVTNGYTLLDNLFQDEQELITFSLDNLETLPNTIKHLLANPQKCEMIAKRGYQSALQSHTWIHRGEQIINWISRQTPFSY</sequence>
<dbReference type="EMBL" id="CACRUM010000066">
    <property type="protein sequence ID" value="VYU28360.1"/>
    <property type="molecule type" value="Genomic_DNA"/>
</dbReference>
<feature type="domain" description="Spore protein YkvP/CgeB glycosyl transferase-like" evidence="1">
    <location>
        <begin position="238"/>
        <end position="383"/>
    </location>
</feature>
<dbReference type="AlphaFoldDB" id="A0A6N3DHE4"/>
<protein>
    <recommendedName>
        <fullName evidence="1">Spore protein YkvP/CgeB glycosyl transferase-like domain-containing protein</fullName>
    </recommendedName>
</protein>
<proteinExistence type="predicted"/>
<organism evidence="2">
    <name type="scientific">Roseburia intestinalis</name>
    <dbReference type="NCBI Taxonomy" id="166486"/>
    <lineage>
        <taxon>Bacteria</taxon>
        <taxon>Bacillati</taxon>
        <taxon>Bacillota</taxon>
        <taxon>Clostridia</taxon>
        <taxon>Lachnospirales</taxon>
        <taxon>Lachnospiraceae</taxon>
        <taxon>Roseburia</taxon>
    </lineage>
</organism>
<dbReference type="Pfam" id="PF13524">
    <property type="entry name" value="Glyco_trans_1_2"/>
    <property type="match status" value="1"/>
</dbReference>
<name>A0A6N3DHE4_9FIRM</name>
<accession>A0A6N3DHE4</accession>